<name>A0A9X7J2L4_9FIRM</name>
<proteinExistence type="predicted"/>
<organism evidence="1 2">
    <name type="scientific">Neomoorella stamsii</name>
    <dbReference type="NCBI Taxonomy" id="1266720"/>
    <lineage>
        <taxon>Bacteria</taxon>
        <taxon>Bacillati</taxon>
        <taxon>Bacillota</taxon>
        <taxon>Clostridia</taxon>
        <taxon>Neomoorellales</taxon>
        <taxon>Neomoorellaceae</taxon>
        <taxon>Neomoorella</taxon>
    </lineage>
</organism>
<sequence>MERWQKEKKALGNEEVVATGPPAVFVVGKVFDHQVRLEDSGGRLELHVDGKLLKAMDLIPKKVV</sequence>
<evidence type="ECO:0000313" key="1">
    <source>
        <dbReference type="EMBL" id="PRR72747.1"/>
    </source>
</evidence>
<comment type="caution">
    <text evidence="1">The sequence shown here is derived from an EMBL/GenBank/DDBJ whole genome shotgun (WGS) entry which is preliminary data.</text>
</comment>
<evidence type="ECO:0000313" key="2">
    <source>
        <dbReference type="Proteomes" id="UP000239430"/>
    </source>
</evidence>
<keyword evidence="2" id="KW-1185">Reference proteome</keyword>
<accession>A0A9X7J2L4</accession>
<dbReference type="EMBL" id="PVXL01000044">
    <property type="protein sequence ID" value="PRR72747.1"/>
    <property type="molecule type" value="Genomic_DNA"/>
</dbReference>
<dbReference type="Proteomes" id="UP000239430">
    <property type="component" value="Unassembled WGS sequence"/>
</dbReference>
<protein>
    <submittedName>
        <fullName evidence="1">Uncharacterized protein</fullName>
    </submittedName>
</protein>
<dbReference type="RefSeq" id="WP_054937211.1">
    <property type="nucleotide sequence ID" value="NZ_PVXL01000044.1"/>
</dbReference>
<dbReference type="AlphaFoldDB" id="A0A9X7J2L4"/>
<gene>
    <name evidence="1" type="ORF">MOST_16410</name>
</gene>
<reference evidence="1 2" key="1">
    <citation type="submission" date="2018-03" db="EMBL/GenBank/DDBJ databases">
        <title>Genome sequence of Moorella stamsii DSM 26217.</title>
        <authorList>
            <person name="Poehlein A."/>
            <person name="Daniel R."/>
        </authorList>
    </citation>
    <scope>NUCLEOTIDE SEQUENCE [LARGE SCALE GENOMIC DNA]</scope>
    <source>
        <strain evidence="2">DSM 26217</strain>
    </source>
</reference>